<dbReference type="OrthoDB" id="5861701at2759"/>
<dbReference type="PANTHER" id="PTHR21662:SF14">
    <property type="entry name" value="INSULIN_EGF-RECEPTOR L DOMAIN PROTEIN-RELATED"/>
    <property type="match status" value="1"/>
</dbReference>
<evidence type="ECO:0000313" key="3">
    <source>
        <dbReference type="EMBL" id="EFP08734.1"/>
    </source>
</evidence>
<proteinExistence type="predicted"/>
<dbReference type="FunCoup" id="E3MTG4">
    <property type="interactions" value="1079"/>
</dbReference>
<organism evidence="4">
    <name type="scientific">Caenorhabditis remanei</name>
    <name type="common">Caenorhabditis vulgaris</name>
    <dbReference type="NCBI Taxonomy" id="31234"/>
    <lineage>
        <taxon>Eukaryota</taxon>
        <taxon>Metazoa</taxon>
        <taxon>Ecdysozoa</taxon>
        <taxon>Nematoda</taxon>
        <taxon>Chromadorea</taxon>
        <taxon>Rhabditida</taxon>
        <taxon>Rhabditina</taxon>
        <taxon>Rhabditomorpha</taxon>
        <taxon>Rhabditoidea</taxon>
        <taxon>Rhabditidae</taxon>
        <taxon>Peloderinae</taxon>
        <taxon>Caenorhabditis</taxon>
    </lineage>
</organism>
<evidence type="ECO:0000313" key="4">
    <source>
        <dbReference type="Proteomes" id="UP000008281"/>
    </source>
</evidence>
<dbReference type="OMA" id="HATICND"/>
<name>E3MTG4_CAERE</name>
<dbReference type="InterPro" id="IPR036941">
    <property type="entry name" value="Rcpt_L-dom_sf"/>
</dbReference>
<protein>
    <recommendedName>
        <fullName evidence="2">Receptor L-domain domain-containing protein</fullName>
    </recommendedName>
</protein>
<feature type="domain" description="Receptor L-domain" evidence="2">
    <location>
        <begin position="231"/>
        <end position="345"/>
    </location>
</feature>
<dbReference type="Pfam" id="PF01030">
    <property type="entry name" value="Recep_L_domain"/>
    <property type="match status" value="2"/>
</dbReference>
<dbReference type="InterPro" id="IPR053079">
    <property type="entry name" value="SPS2_domain"/>
</dbReference>
<reference evidence="3" key="1">
    <citation type="submission" date="2007-07" db="EMBL/GenBank/DDBJ databases">
        <title>PCAP assembly of the Caenorhabditis remanei genome.</title>
        <authorList>
            <consortium name="The Caenorhabditis remanei Sequencing Consortium"/>
            <person name="Wilson R.K."/>
        </authorList>
    </citation>
    <scope>NUCLEOTIDE SEQUENCE [LARGE SCALE GENOMIC DNA]</scope>
    <source>
        <strain evidence="3">PB4641</strain>
    </source>
</reference>
<dbReference type="AlphaFoldDB" id="E3MTG4"/>
<dbReference type="Proteomes" id="UP000008281">
    <property type="component" value="Unassembled WGS sequence"/>
</dbReference>
<keyword evidence="1" id="KW-0732">Signal</keyword>
<feature type="domain" description="Receptor L-domain" evidence="2">
    <location>
        <begin position="379"/>
        <end position="463"/>
    </location>
</feature>
<dbReference type="InterPro" id="IPR000494">
    <property type="entry name" value="Rcpt_L-dom"/>
</dbReference>
<dbReference type="PANTHER" id="PTHR21662">
    <property type="entry name" value="RECEPTOR PROTEIN-TYROSINE KINASE"/>
    <property type="match status" value="1"/>
</dbReference>
<sequence>MHSLPSVFTMKLFHFFIFSFIFYSSAILDPPDALQKVLYSYEYGNHLPFNSKLFFNSKLLFYADPKCVFNYTQINSKTIQFFPKCDMVFGILVFNENTDLTSAEIKKSLKTMSVLVGGMIVENSNFTDLSFFTVPEGDYGISIYCEMYGVYILNNKNLINPGSLSDAFMIGNEKGNECDFWIENNTRLDMDKYCDTGYFYYYMEMTIRGNLQDCGCPGNQIFEHYIDEYQNCSVLTNGLYLNYFYTSFSLHGLSNIQLVKGKINIQKIPIQNLSFLKNLTTLKIRNLGIREKIVFNIQDNLKLTRFEMPSLETIENVEDAGIRLFNFENLHPEFCLTIRELIWFLEQEVSFLNLHATICNDSMEIELCHFESMSKLAENCNIILGDLFIGSGDETYINKLEAVNYLFGSLIIRGTNLENLNFLSNLKYIAYLGSGVDSDPKPVIQLLSNKNLRNAELNGVSNVLVSSAPSDSFFENSLSKPMNIIRKTPRTAVIQDNHPDIFQHLNGSCNLINTEDEVLKYRTALNYIGGNCDPLCVFKHSEVTSKTIKSFPNCSMAYGISVFNQKTDLKF</sequence>
<evidence type="ECO:0000259" key="2">
    <source>
        <dbReference type="Pfam" id="PF01030"/>
    </source>
</evidence>
<dbReference type="eggNOG" id="ENOG502THWF">
    <property type="taxonomic scope" value="Eukaryota"/>
</dbReference>
<dbReference type="EMBL" id="DS268476">
    <property type="protein sequence ID" value="EFP08734.1"/>
    <property type="molecule type" value="Genomic_DNA"/>
</dbReference>
<dbReference type="STRING" id="31234.E3MTG4"/>
<evidence type="ECO:0000256" key="1">
    <source>
        <dbReference type="SAM" id="SignalP"/>
    </source>
</evidence>
<accession>E3MTG4</accession>
<keyword evidence="4" id="KW-1185">Reference proteome</keyword>
<dbReference type="SUPFAM" id="SSF52058">
    <property type="entry name" value="L domain-like"/>
    <property type="match status" value="3"/>
</dbReference>
<dbReference type="HOGENOM" id="CLU_028064_2_0_1"/>
<dbReference type="InParanoid" id="E3MTG4"/>
<feature type="signal peptide" evidence="1">
    <location>
        <begin position="1"/>
        <end position="26"/>
    </location>
</feature>
<feature type="chain" id="PRO_5003177493" description="Receptor L-domain domain-containing protein" evidence="1">
    <location>
        <begin position="27"/>
        <end position="571"/>
    </location>
</feature>
<dbReference type="Gene3D" id="3.80.20.20">
    <property type="entry name" value="Receptor L-domain"/>
    <property type="match status" value="3"/>
</dbReference>
<gene>
    <name evidence="3" type="ORF">CRE_19820</name>
</gene>